<name>A0ABV0EVI8_9ENTE</name>
<dbReference type="Proteomes" id="UP000664357">
    <property type="component" value="Unassembled WGS sequence"/>
</dbReference>
<organism evidence="2 3">
    <name type="scientific">Candidatus Enterococcus ferrettii</name>
    <dbReference type="NCBI Taxonomy" id="2815324"/>
    <lineage>
        <taxon>Bacteria</taxon>
        <taxon>Bacillati</taxon>
        <taxon>Bacillota</taxon>
        <taxon>Bacilli</taxon>
        <taxon>Lactobacillales</taxon>
        <taxon>Enterococcaceae</taxon>
        <taxon>Enterococcus</taxon>
    </lineage>
</organism>
<keyword evidence="3" id="KW-1185">Reference proteome</keyword>
<comment type="caution">
    <text evidence="2">The sequence shown here is derived from an EMBL/GenBank/DDBJ whole genome shotgun (WGS) entry which is preliminary data.</text>
</comment>
<protein>
    <recommendedName>
        <fullName evidence="1">AB hydrolase-1 domain-containing protein</fullName>
    </recommendedName>
</protein>
<reference evidence="2 3" key="1">
    <citation type="submission" date="2021-03" db="EMBL/GenBank/DDBJ databases">
        <authorList>
            <person name="Gilmore M.S."/>
            <person name="Schwartzman J."/>
            <person name="Van Tyne D."/>
            <person name="Martin M."/>
            <person name="Earl A.M."/>
            <person name="Manson A.L."/>
            <person name="Straub T."/>
            <person name="Salamzade R."/>
            <person name="Saavedra J."/>
            <person name="Lebreton F."/>
            <person name="Prichula J."/>
            <person name="Schaufler K."/>
            <person name="Gaca A."/>
            <person name="Sgardioli B."/>
            <person name="Wagenaar J."/>
            <person name="Strong T."/>
        </authorList>
    </citation>
    <scope>NUCLEOTIDE SEQUENCE [LARGE SCALE GENOMIC DNA]</scope>
    <source>
        <strain evidence="2 3">665A</strain>
    </source>
</reference>
<sequence>MKIPGKLVTVNQHQMHVYYQAAGPLRPTIVLLAGSGTACPTYDFKALWQLLKKDYSIAVVERPGYGWSEITEKPRDVDTLLEETREALKQAGISGPFIPAAHSMSGLEAIYWAQKYREEVSAIIGLDMAVPAAYEEMALPKAFGLTVCIGQILRRPIATAMVRSHSAVKKGLLTKEEQDDMKQITAQQLLSKNMVSEINYVKANAKKVAGGACPQIPVLCILADDKNNLKNIPSWGKIHKEYFAANQQTEFLELTCGHYVHNEEPERVAKAIEEFVN</sequence>
<dbReference type="SUPFAM" id="SSF53474">
    <property type="entry name" value="alpha/beta-Hydrolases"/>
    <property type="match status" value="1"/>
</dbReference>
<dbReference type="InterPro" id="IPR000073">
    <property type="entry name" value="AB_hydrolase_1"/>
</dbReference>
<dbReference type="Pfam" id="PF12697">
    <property type="entry name" value="Abhydrolase_6"/>
    <property type="match status" value="1"/>
</dbReference>
<evidence type="ECO:0000259" key="1">
    <source>
        <dbReference type="Pfam" id="PF12697"/>
    </source>
</evidence>
<proteinExistence type="predicted"/>
<evidence type="ECO:0000313" key="2">
    <source>
        <dbReference type="EMBL" id="MEO1771792.1"/>
    </source>
</evidence>
<reference evidence="2 3" key="2">
    <citation type="submission" date="2024-02" db="EMBL/GenBank/DDBJ databases">
        <title>The Genome Sequence of Enterococcus sp. DIV0159.</title>
        <authorList>
            <person name="Earl A."/>
            <person name="Manson A."/>
            <person name="Gilmore M."/>
            <person name="Sanders J."/>
            <person name="Shea T."/>
            <person name="Howe W."/>
            <person name="Livny J."/>
            <person name="Cuomo C."/>
            <person name="Neafsey D."/>
            <person name="Birren B."/>
        </authorList>
    </citation>
    <scope>NUCLEOTIDE SEQUENCE [LARGE SCALE GENOMIC DNA]</scope>
    <source>
        <strain evidence="2 3">665A</strain>
    </source>
</reference>
<dbReference type="PANTHER" id="PTHR43798">
    <property type="entry name" value="MONOACYLGLYCEROL LIPASE"/>
    <property type="match status" value="1"/>
</dbReference>
<dbReference type="EMBL" id="JAFREL020000003">
    <property type="protein sequence ID" value="MEO1771792.1"/>
    <property type="molecule type" value="Genomic_DNA"/>
</dbReference>
<dbReference type="Gene3D" id="3.40.50.1820">
    <property type="entry name" value="alpha/beta hydrolase"/>
    <property type="match status" value="1"/>
</dbReference>
<dbReference type="InterPro" id="IPR050266">
    <property type="entry name" value="AB_hydrolase_sf"/>
</dbReference>
<accession>A0ABV0EVI8</accession>
<feature type="domain" description="AB hydrolase-1" evidence="1">
    <location>
        <begin position="29"/>
        <end position="271"/>
    </location>
</feature>
<dbReference type="RefSeq" id="WP_207704905.1">
    <property type="nucleotide sequence ID" value="NZ_JAFREL020000003.1"/>
</dbReference>
<evidence type="ECO:0000313" key="3">
    <source>
        <dbReference type="Proteomes" id="UP000664357"/>
    </source>
</evidence>
<dbReference type="InterPro" id="IPR029058">
    <property type="entry name" value="AB_hydrolase_fold"/>
</dbReference>
<gene>
    <name evidence="2" type="ORF">JZO67_003773</name>
</gene>
<dbReference type="PANTHER" id="PTHR43798:SF33">
    <property type="entry name" value="HYDROLASE, PUTATIVE (AFU_ORTHOLOGUE AFUA_2G14860)-RELATED"/>
    <property type="match status" value="1"/>
</dbReference>